<evidence type="ECO:0000313" key="3">
    <source>
        <dbReference type="EMBL" id="ELZ08509.1"/>
    </source>
</evidence>
<dbReference type="Proteomes" id="UP000011560">
    <property type="component" value="Unassembled WGS sequence"/>
</dbReference>
<evidence type="ECO:0000256" key="1">
    <source>
        <dbReference type="SAM" id="Phobius"/>
    </source>
</evidence>
<keyword evidence="1" id="KW-0812">Transmembrane</keyword>
<protein>
    <recommendedName>
        <fullName evidence="2">Archaeal Type IV pilin N-terminal domain-containing protein</fullName>
    </recommendedName>
</protein>
<dbReference type="InterPro" id="IPR012859">
    <property type="entry name" value="Pilin_N_archaeal"/>
</dbReference>
<dbReference type="InterPro" id="IPR013373">
    <property type="entry name" value="Flagellin/pilin_N_arc"/>
</dbReference>
<reference evidence="3 4" key="1">
    <citation type="journal article" date="2014" name="PLoS Genet.">
        <title>Phylogenetically driven sequencing of extremely halophilic archaea reveals strategies for static and dynamic osmo-response.</title>
        <authorList>
            <person name="Becker E.A."/>
            <person name="Seitzer P.M."/>
            <person name="Tritt A."/>
            <person name="Larsen D."/>
            <person name="Krusor M."/>
            <person name="Yao A.I."/>
            <person name="Wu D."/>
            <person name="Madern D."/>
            <person name="Eisen J.A."/>
            <person name="Darling A.E."/>
            <person name="Facciotti M.T."/>
        </authorList>
    </citation>
    <scope>NUCLEOTIDE SEQUENCE [LARGE SCALE GENOMIC DNA]</scope>
    <source>
        <strain evidence="3 4">JCM 14624</strain>
    </source>
</reference>
<dbReference type="Pfam" id="PF07790">
    <property type="entry name" value="Pilin_N"/>
    <property type="match status" value="1"/>
</dbReference>
<proteinExistence type="predicted"/>
<keyword evidence="1" id="KW-1133">Transmembrane helix</keyword>
<dbReference type="NCBIfam" id="TIGR02537">
    <property type="entry name" value="arch_flag_Nterm"/>
    <property type="match status" value="1"/>
</dbReference>
<keyword evidence="1" id="KW-0472">Membrane</keyword>
<dbReference type="RefSeq" id="WP_007703950.1">
    <property type="nucleotide sequence ID" value="NZ_AOIQ01000021.1"/>
</dbReference>
<keyword evidence="4" id="KW-1185">Reference proteome</keyword>
<evidence type="ECO:0000313" key="4">
    <source>
        <dbReference type="Proteomes" id="UP000011560"/>
    </source>
</evidence>
<dbReference type="AlphaFoldDB" id="M0BFW3"/>
<dbReference type="OrthoDB" id="188406at2157"/>
<feature type="transmembrane region" description="Helical" evidence="1">
    <location>
        <begin position="20"/>
        <end position="44"/>
    </location>
</feature>
<feature type="domain" description="Archaeal Type IV pilin N-terminal" evidence="2">
    <location>
        <begin position="18"/>
        <end position="94"/>
    </location>
</feature>
<sequence length="148" mass="14747">MLDGKTLRNKLVGSDNERAVSPVIGVILMVAITVILAAVIATLVMDFGENVDGPGVNAGVSVSGDGTDTVTVSVSDLGNSDGVAIVDSSGSVIETLTSTGASTSYSTSGSYSSGDSFTVQAYKGSVSSGSGIDTQAQENSVVGEFTLQ</sequence>
<accession>M0BFW3</accession>
<organism evidence="3 4">
    <name type="scientific">Halovivax asiaticus JCM 14624</name>
    <dbReference type="NCBI Taxonomy" id="1227490"/>
    <lineage>
        <taxon>Archaea</taxon>
        <taxon>Methanobacteriati</taxon>
        <taxon>Methanobacteriota</taxon>
        <taxon>Stenosarchaea group</taxon>
        <taxon>Halobacteria</taxon>
        <taxon>Halobacteriales</taxon>
        <taxon>Natrialbaceae</taxon>
        <taxon>Halovivax</taxon>
    </lineage>
</organism>
<dbReference type="EMBL" id="AOIQ01000021">
    <property type="protein sequence ID" value="ELZ08509.1"/>
    <property type="molecule type" value="Genomic_DNA"/>
</dbReference>
<gene>
    <name evidence="3" type="ORF">C479_14258</name>
</gene>
<name>M0BFW3_9EURY</name>
<evidence type="ECO:0000259" key="2">
    <source>
        <dbReference type="Pfam" id="PF07790"/>
    </source>
</evidence>
<comment type="caution">
    <text evidence="3">The sequence shown here is derived from an EMBL/GenBank/DDBJ whole genome shotgun (WGS) entry which is preliminary data.</text>
</comment>